<protein>
    <submittedName>
        <fullName evidence="1">Uncharacterized protein</fullName>
    </submittedName>
</protein>
<evidence type="ECO:0000313" key="1">
    <source>
        <dbReference type="EMBL" id="MBB4887890.1"/>
    </source>
</evidence>
<name>A0A7W7LCX7_STRNE</name>
<gene>
    <name evidence="1" type="ORF">FHS38_003958</name>
</gene>
<evidence type="ECO:0000313" key="2">
    <source>
        <dbReference type="Proteomes" id="UP000556436"/>
    </source>
</evidence>
<accession>A0A7W7LCX7</accession>
<proteinExistence type="predicted"/>
<sequence>MNKKPACGPERDPEFFAEIDKVFAQYPEAARRYAVRCMRRELETLKIDFTKQIGLSRVEDGRIITEFHDRDDDLVRSAHHACCEWHQGHCYEQCQE</sequence>
<organism evidence="1 2">
    <name type="scientific">Streptomyces netropsis</name>
    <name type="common">Streptoverticillium netropsis</name>
    <dbReference type="NCBI Taxonomy" id="55404"/>
    <lineage>
        <taxon>Bacteria</taxon>
        <taxon>Bacillati</taxon>
        <taxon>Actinomycetota</taxon>
        <taxon>Actinomycetes</taxon>
        <taxon>Kitasatosporales</taxon>
        <taxon>Streptomycetaceae</taxon>
        <taxon>Streptomyces</taxon>
    </lineage>
</organism>
<dbReference type="EMBL" id="JACHJG010000008">
    <property type="protein sequence ID" value="MBB4887890.1"/>
    <property type="molecule type" value="Genomic_DNA"/>
</dbReference>
<dbReference type="AlphaFoldDB" id="A0A7W7LCX7"/>
<dbReference type="RefSeq" id="WP_184735120.1">
    <property type="nucleotide sequence ID" value="NZ_BMRW01000027.1"/>
</dbReference>
<keyword evidence="2" id="KW-1185">Reference proteome</keyword>
<dbReference type="Proteomes" id="UP000556436">
    <property type="component" value="Unassembled WGS sequence"/>
</dbReference>
<comment type="caution">
    <text evidence="1">The sequence shown here is derived from an EMBL/GenBank/DDBJ whole genome shotgun (WGS) entry which is preliminary data.</text>
</comment>
<reference evidence="1 2" key="1">
    <citation type="submission" date="2020-08" db="EMBL/GenBank/DDBJ databases">
        <title>Genomic Encyclopedia of Type Strains, Phase III (KMG-III): the genomes of soil and plant-associated and newly described type strains.</title>
        <authorList>
            <person name="Whitman W."/>
        </authorList>
    </citation>
    <scope>NUCLEOTIDE SEQUENCE [LARGE SCALE GENOMIC DNA]</scope>
    <source>
        <strain evidence="1 2">CECT 3265</strain>
    </source>
</reference>